<keyword evidence="1" id="KW-0472">Membrane</keyword>
<evidence type="ECO:0000313" key="2">
    <source>
        <dbReference type="EMBL" id="JAD39974.1"/>
    </source>
</evidence>
<dbReference type="EMBL" id="GBRH01257921">
    <property type="protein sequence ID" value="JAD39974.1"/>
    <property type="molecule type" value="Transcribed_RNA"/>
</dbReference>
<proteinExistence type="predicted"/>
<keyword evidence="1" id="KW-1133">Transmembrane helix</keyword>
<name>A0A0A8ZKP8_ARUDO</name>
<accession>A0A0A8ZKP8</accession>
<organism evidence="2">
    <name type="scientific">Arundo donax</name>
    <name type="common">Giant reed</name>
    <name type="synonym">Donax arundinaceus</name>
    <dbReference type="NCBI Taxonomy" id="35708"/>
    <lineage>
        <taxon>Eukaryota</taxon>
        <taxon>Viridiplantae</taxon>
        <taxon>Streptophyta</taxon>
        <taxon>Embryophyta</taxon>
        <taxon>Tracheophyta</taxon>
        <taxon>Spermatophyta</taxon>
        <taxon>Magnoliopsida</taxon>
        <taxon>Liliopsida</taxon>
        <taxon>Poales</taxon>
        <taxon>Poaceae</taxon>
        <taxon>PACMAD clade</taxon>
        <taxon>Arundinoideae</taxon>
        <taxon>Arundineae</taxon>
        <taxon>Arundo</taxon>
    </lineage>
</organism>
<dbReference type="AlphaFoldDB" id="A0A0A8ZKP8"/>
<reference evidence="2" key="2">
    <citation type="journal article" date="2015" name="Data Brief">
        <title>Shoot transcriptome of the giant reed, Arundo donax.</title>
        <authorList>
            <person name="Barrero R.A."/>
            <person name="Guerrero F.D."/>
            <person name="Moolhuijzen P."/>
            <person name="Goolsby J.A."/>
            <person name="Tidwell J."/>
            <person name="Bellgard S.E."/>
            <person name="Bellgard M.I."/>
        </authorList>
    </citation>
    <scope>NUCLEOTIDE SEQUENCE</scope>
    <source>
        <tissue evidence="2">Shoot tissue taken approximately 20 cm above the soil surface</tissue>
    </source>
</reference>
<sequence>MFIQLWYDANFLFSPCLLTAMKHGSKLVTISVGCFFLGLSWFYVRSEFIAILSFDPMLSTMPLSV</sequence>
<feature type="transmembrane region" description="Helical" evidence="1">
    <location>
        <begin position="27"/>
        <end position="44"/>
    </location>
</feature>
<reference evidence="2" key="1">
    <citation type="submission" date="2014-09" db="EMBL/GenBank/DDBJ databases">
        <authorList>
            <person name="Magalhaes I.L.F."/>
            <person name="Oliveira U."/>
            <person name="Santos F.R."/>
            <person name="Vidigal T.H.D.A."/>
            <person name="Brescovit A.D."/>
            <person name="Santos A.J."/>
        </authorList>
    </citation>
    <scope>NUCLEOTIDE SEQUENCE</scope>
    <source>
        <tissue evidence="2">Shoot tissue taken approximately 20 cm above the soil surface</tissue>
    </source>
</reference>
<keyword evidence="1" id="KW-0812">Transmembrane</keyword>
<evidence type="ECO:0000256" key="1">
    <source>
        <dbReference type="SAM" id="Phobius"/>
    </source>
</evidence>
<protein>
    <submittedName>
        <fullName evidence="2">Uncharacterized protein</fullName>
    </submittedName>
</protein>